<name>A0A377FVZ8_9BACL</name>
<evidence type="ECO:0000313" key="2">
    <source>
        <dbReference type="EMBL" id="STO08999.1"/>
    </source>
</evidence>
<gene>
    <name evidence="2" type="ORF">NCTC13163_02394</name>
</gene>
<dbReference type="Gene3D" id="3.40.630.30">
    <property type="match status" value="1"/>
</dbReference>
<dbReference type="AlphaFoldDB" id="A0A377FVZ8"/>
<evidence type="ECO:0000313" key="3">
    <source>
        <dbReference type="Proteomes" id="UP000254060"/>
    </source>
</evidence>
<reference evidence="2 3" key="1">
    <citation type="submission" date="2018-06" db="EMBL/GenBank/DDBJ databases">
        <authorList>
            <consortium name="Pathogen Informatics"/>
            <person name="Doyle S."/>
        </authorList>
    </citation>
    <scope>NUCLEOTIDE SEQUENCE [LARGE SCALE GENOMIC DNA]</scope>
    <source>
        <strain evidence="2 3">NCTC13163</strain>
    </source>
</reference>
<dbReference type="InterPro" id="IPR051531">
    <property type="entry name" value="N-acetyltransferase"/>
</dbReference>
<feature type="domain" description="N-acetyltransferase" evidence="1">
    <location>
        <begin position="5"/>
        <end position="132"/>
    </location>
</feature>
<dbReference type="PANTHER" id="PTHR43792">
    <property type="entry name" value="GNAT FAMILY, PUTATIVE (AFU_ORTHOLOGUE AFUA_3G00765)-RELATED-RELATED"/>
    <property type="match status" value="1"/>
</dbReference>
<dbReference type="Pfam" id="PF13302">
    <property type="entry name" value="Acetyltransf_3"/>
    <property type="match status" value="1"/>
</dbReference>
<dbReference type="Proteomes" id="UP000254060">
    <property type="component" value="Unassembled WGS sequence"/>
</dbReference>
<evidence type="ECO:0000259" key="1">
    <source>
        <dbReference type="Pfam" id="PF13302"/>
    </source>
</evidence>
<dbReference type="SUPFAM" id="SSF55729">
    <property type="entry name" value="Acyl-CoA N-acyltransferases (Nat)"/>
    <property type="match status" value="1"/>
</dbReference>
<dbReference type="GO" id="GO:0016747">
    <property type="term" value="F:acyltransferase activity, transferring groups other than amino-acyl groups"/>
    <property type="evidence" value="ECO:0007669"/>
    <property type="project" value="InterPro"/>
</dbReference>
<dbReference type="InterPro" id="IPR000182">
    <property type="entry name" value="GNAT_dom"/>
</dbReference>
<dbReference type="STRING" id="1397694.GCA_000702585_02880"/>
<dbReference type="InterPro" id="IPR016181">
    <property type="entry name" value="Acyl_CoA_acyltransferase"/>
</dbReference>
<dbReference type="EMBL" id="UGGP01000001">
    <property type="protein sequence ID" value="STO08999.1"/>
    <property type="molecule type" value="Genomic_DNA"/>
</dbReference>
<dbReference type="PANTHER" id="PTHR43792:SF1">
    <property type="entry name" value="N-ACETYLTRANSFERASE DOMAIN-CONTAINING PROTEIN"/>
    <property type="match status" value="1"/>
</dbReference>
<dbReference type="RefSeq" id="WP_024372381.1">
    <property type="nucleotide sequence ID" value="NZ_UGGP01000001.1"/>
</dbReference>
<sequence length="188" mass="21764">MLKFRELTDCAELFELMQHPDVFPYVRQKTVHFDEFLFSTKQVIELEEQGNIISRTITNEFGTPIGTISLFDVESGYGFLGTWLGKPYHGKGYNQVAKETFFSELFFELDIESVFLKIRKSNERSIAAAEKLPYAFCANEIRSELLTEINQGDVEYVLYEVSKSSFQLYLHSLHAPEFDHSYEAQLEA</sequence>
<proteinExistence type="predicted"/>
<accession>A0A377FVZ8</accession>
<organism evidence="2 3">
    <name type="scientific">Exiguobacterium aurantiacum</name>
    <dbReference type="NCBI Taxonomy" id="33987"/>
    <lineage>
        <taxon>Bacteria</taxon>
        <taxon>Bacillati</taxon>
        <taxon>Bacillota</taxon>
        <taxon>Bacilli</taxon>
        <taxon>Bacillales</taxon>
        <taxon>Bacillales Family XII. Incertae Sedis</taxon>
        <taxon>Exiguobacterium</taxon>
    </lineage>
</organism>
<dbReference type="OrthoDB" id="2352097at2"/>
<protein>
    <recommendedName>
        <fullName evidence="1">N-acetyltransferase domain-containing protein</fullName>
    </recommendedName>
</protein>